<dbReference type="GO" id="GO:0016020">
    <property type="term" value="C:membrane"/>
    <property type="evidence" value="ECO:0007669"/>
    <property type="project" value="UniProtKB-SubCell"/>
</dbReference>
<feature type="transmembrane region" description="Helical" evidence="6">
    <location>
        <begin position="12"/>
        <end position="37"/>
    </location>
</feature>
<dbReference type="InterPro" id="IPR036513">
    <property type="entry name" value="STAS_dom_sf"/>
</dbReference>
<comment type="subcellular location">
    <subcellularLocation>
        <location evidence="1">Membrane</location>
        <topology evidence="1">Multi-pass membrane protein</topology>
    </subcellularLocation>
</comment>
<proteinExistence type="predicted"/>
<sequence length="523" mass="56918">MTAEYVKHGGPTYAVILTFLSGIIQILMGVLNLGFIVEFISGPVISGFTSAAAITIASTQLESLFGMKFEGELFYEIVYQFFTHLHTVKLGDSLLGVSSVILLLVVRHFKDCKFSQDSRLPPKVRKVIETAWWTIATARNAIVVLACAILASCLLNIGMEPFDLTKEVQGGLPSFRVPDFSANFNGTNSTTIHKDFFDIVQELGSGIPIIALLSILESVAIAKAFAKGKTLDSTQEMMAIGICNLMGSFVSAYPGTGSFSRTAINNNSGVRTPMGGVFTGTIVIMALVFMAPYFKFIPKASLAAIIITAVIFMIHYQDVPGMWRTNKIDLFPFTATFLVSFVLGLEYGIIAGVVISLALLMYEHARPRIRISRKTTLSGVPYLLVSPDRSVLYPSSMYTSSKITKALPEAQEGTPRFVVYDGAHIGSADYTTAVAFKSLSDNFSKQQATLIYVNLKPSVADAMKGALPTDFHHCKSEKELDALIAACMLQWKGVVNEVVRDQHSASGDAWTDQRRNSSSANDP</sequence>
<dbReference type="PANTHER" id="PTHR11814">
    <property type="entry name" value="SULFATE TRANSPORTER"/>
    <property type="match status" value="1"/>
</dbReference>
<feature type="transmembrane region" description="Helical" evidence="6">
    <location>
        <begin position="206"/>
        <end position="225"/>
    </location>
</feature>
<evidence type="ECO:0000256" key="6">
    <source>
        <dbReference type="SAM" id="Phobius"/>
    </source>
</evidence>
<reference evidence="8" key="1">
    <citation type="submission" date="2019-04" db="EMBL/GenBank/DDBJ databases">
        <title>An insight into the mialome of Ixodes scapularis.</title>
        <authorList>
            <person name="Ribeiro J.M."/>
            <person name="Mather T.N."/>
            <person name="Karim S."/>
        </authorList>
    </citation>
    <scope>NUCLEOTIDE SEQUENCE</scope>
</reference>
<dbReference type="OrthoDB" id="288203at2759"/>
<dbReference type="Pfam" id="PF00916">
    <property type="entry name" value="Sulfate_transp"/>
    <property type="match status" value="1"/>
</dbReference>
<dbReference type="InterPro" id="IPR001902">
    <property type="entry name" value="SLC26A/SulP_fam"/>
</dbReference>
<feature type="transmembrane region" description="Helical" evidence="6">
    <location>
        <begin position="274"/>
        <end position="293"/>
    </location>
</feature>
<feature type="transmembrane region" description="Helical" evidence="6">
    <location>
        <begin position="44"/>
        <end position="61"/>
    </location>
</feature>
<feature type="transmembrane region" description="Helical" evidence="6">
    <location>
        <begin position="237"/>
        <end position="254"/>
    </location>
</feature>
<dbReference type="Gene3D" id="3.30.750.24">
    <property type="entry name" value="STAS domain"/>
    <property type="match status" value="1"/>
</dbReference>
<evidence type="ECO:0000256" key="5">
    <source>
        <dbReference type="SAM" id="MobiDB-lite"/>
    </source>
</evidence>
<dbReference type="VEuPathDB" id="VectorBase:ISCP_033959"/>
<feature type="region of interest" description="Disordered" evidence="5">
    <location>
        <begin position="504"/>
        <end position="523"/>
    </location>
</feature>
<evidence type="ECO:0000256" key="3">
    <source>
        <dbReference type="ARBA" id="ARBA00022989"/>
    </source>
</evidence>
<evidence type="ECO:0000256" key="1">
    <source>
        <dbReference type="ARBA" id="ARBA00004141"/>
    </source>
</evidence>
<dbReference type="VEuPathDB" id="VectorBase:ISCI023239"/>
<keyword evidence="4 6" id="KW-0472">Membrane</keyword>
<evidence type="ECO:0000256" key="2">
    <source>
        <dbReference type="ARBA" id="ARBA00022692"/>
    </source>
</evidence>
<dbReference type="InterPro" id="IPR011547">
    <property type="entry name" value="SLC26A/SulP_dom"/>
</dbReference>
<dbReference type="EMBL" id="GHJT01005819">
    <property type="protein sequence ID" value="MOY39790.1"/>
    <property type="molecule type" value="Transcribed_RNA"/>
</dbReference>
<evidence type="ECO:0000259" key="7">
    <source>
        <dbReference type="Pfam" id="PF00916"/>
    </source>
</evidence>
<evidence type="ECO:0000313" key="8">
    <source>
        <dbReference type="EMBL" id="MOY39790.1"/>
    </source>
</evidence>
<feature type="transmembrane region" description="Helical" evidence="6">
    <location>
        <begin position="337"/>
        <end position="362"/>
    </location>
</feature>
<keyword evidence="3 6" id="KW-1133">Transmembrane helix</keyword>
<accession>A0A4D5RRA6</accession>
<dbReference type="AlphaFoldDB" id="A0A4D5RRA6"/>
<dbReference type="VEuPathDB" id="VectorBase:ISCW023239"/>
<feature type="transmembrane region" description="Helical" evidence="6">
    <location>
        <begin position="300"/>
        <end position="317"/>
    </location>
</feature>
<feature type="transmembrane region" description="Helical" evidence="6">
    <location>
        <begin position="90"/>
        <end position="109"/>
    </location>
</feature>
<protein>
    <submittedName>
        <fullName evidence="8">Putative sodium-independent sulfate anion transporter-like isoform x9</fullName>
    </submittedName>
</protein>
<feature type="transmembrane region" description="Helical" evidence="6">
    <location>
        <begin position="130"/>
        <end position="157"/>
    </location>
</feature>
<feature type="domain" description="SLC26A/SulP transporter" evidence="7">
    <location>
        <begin position="11"/>
        <end position="336"/>
    </location>
</feature>
<keyword evidence="2 6" id="KW-0812">Transmembrane</keyword>
<name>A0A4D5RRA6_IXOSC</name>
<evidence type="ECO:0000256" key="4">
    <source>
        <dbReference type="ARBA" id="ARBA00023136"/>
    </source>
</evidence>
<dbReference type="GO" id="GO:0055085">
    <property type="term" value="P:transmembrane transport"/>
    <property type="evidence" value="ECO:0007669"/>
    <property type="project" value="InterPro"/>
</dbReference>
<organism evidence="8">
    <name type="scientific">Ixodes scapularis</name>
    <name type="common">Black-legged tick</name>
    <name type="synonym">Deer tick</name>
    <dbReference type="NCBI Taxonomy" id="6945"/>
    <lineage>
        <taxon>Eukaryota</taxon>
        <taxon>Metazoa</taxon>
        <taxon>Ecdysozoa</taxon>
        <taxon>Arthropoda</taxon>
        <taxon>Chelicerata</taxon>
        <taxon>Arachnida</taxon>
        <taxon>Acari</taxon>
        <taxon>Parasitiformes</taxon>
        <taxon>Ixodida</taxon>
        <taxon>Ixodoidea</taxon>
        <taxon>Ixodidae</taxon>
        <taxon>Ixodinae</taxon>
        <taxon>Ixodes</taxon>
    </lineage>
</organism>